<comment type="caution">
    <text evidence="7">The sequence shown here is derived from an EMBL/GenBank/DDBJ whole genome shotgun (WGS) entry which is preliminary data.</text>
</comment>
<keyword evidence="4 5" id="KW-0648">Protein biosynthesis</keyword>
<accession>A0A948W5Y7</accession>
<evidence type="ECO:0000259" key="6">
    <source>
        <dbReference type="Pfam" id="PF01765"/>
    </source>
</evidence>
<evidence type="ECO:0000256" key="5">
    <source>
        <dbReference type="HAMAP-Rule" id="MF_00040"/>
    </source>
</evidence>
<protein>
    <recommendedName>
        <fullName evidence="5">Ribosome-recycling factor</fullName>
        <shortName evidence="5">RRF</shortName>
    </recommendedName>
    <alternativeName>
        <fullName evidence="5">Ribosome-releasing factor</fullName>
    </alternativeName>
</protein>
<dbReference type="NCBIfam" id="TIGR00496">
    <property type="entry name" value="frr"/>
    <property type="match status" value="1"/>
</dbReference>
<evidence type="ECO:0000313" key="8">
    <source>
        <dbReference type="Proteomes" id="UP000777784"/>
    </source>
</evidence>
<evidence type="ECO:0000313" key="7">
    <source>
        <dbReference type="EMBL" id="MBU2690535.1"/>
    </source>
</evidence>
<comment type="function">
    <text evidence="5">Responsible for the release of ribosomes from messenger RNA at the termination of protein biosynthesis. May increase the efficiency of translation by recycling ribosomes from one round of translation to another.</text>
</comment>
<dbReference type="GO" id="GO:0005737">
    <property type="term" value="C:cytoplasm"/>
    <property type="evidence" value="ECO:0007669"/>
    <property type="project" value="UniProtKB-SubCell"/>
</dbReference>
<keyword evidence="3 5" id="KW-0963">Cytoplasm</keyword>
<evidence type="ECO:0000256" key="2">
    <source>
        <dbReference type="ARBA" id="ARBA00005912"/>
    </source>
</evidence>
<dbReference type="Gene3D" id="1.10.132.20">
    <property type="entry name" value="Ribosome-recycling factor"/>
    <property type="match status" value="1"/>
</dbReference>
<dbReference type="EMBL" id="JAHJDP010000032">
    <property type="protein sequence ID" value="MBU2690535.1"/>
    <property type="molecule type" value="Genomic_DNA"/>
</dbReference>
<dbReference type="FunFam" id="1.10.132.20:FF:000001">
    <property type="entry name" value="Ribosome-recycling factor"/>
    <property type="match status" value="1"/>
</dbReference>
<dbReference type="Proteomes" id="UP000777784">
    <property type="component" value="Unassembled WGS sequence"/>
</dbReference>
<comment type="subcellular location">
    <subcellularLocation>
        <location evidence="1 5">Cytoplasm</location>
    </subcellularLocation>
</comment>
<dbReference type="SUPFAM" id="SSF55194">
    <property type="entry name" value="Ribosome recycling factor, RRF"/>
    <property type="match status" value="1"/>
</dbReference>
<gene>
    <name evidence="5 7" type="primary">frr</name>
    <name evidence="7" type="ORF">KJ970_06365</name>
</gene>
<dbReference type="InterPro" id="IPR023584">
    <property type="entry name" value="Ribosome_recyc_fac_dom"/>
</dbReference>
<dbReference type="CDD" id="cd00520">
    <property type="entry name" value="RRF"/>
    <property type="match status" value="1"/>
</dbReference>
<name>A0A948W5Y7_UNCEI</name>
<dbReference type="Gene3D" id="3.30.1360.40">
    <property type="match status" value="1"/>
</dbReference>
<comment type="similarity">
    <text evidence="2 5">Belongs to the RRF family.</text>
</comment>
<dbReference type="GO" id="GO:0043023">
    <property type="term" value="F:ribosomal large subunit binding"/>
    <property type="evidence" value="ECO:0007669"/>
    <property type="project" value="TreeGrafter"/>
</dbReference>
<dbReference type="InterPro" id="IPR002661">
    <property type="entry name" value="Ribosome_recyc_fac"/>
</dbReference>
<dbReference type="Pfam" id="PF01765">
    <property type="entry name" value="RRF"/>
    <property type="match status" value="1"/>
</dbReference>
<sequence length="184" mass="21068">MEETRKSAEERMKKSLESFRQDLMSVRTGRATPAILDGVRVDYYGSAVPLKQIASISAPEPRLLVVQPYDKTVLGDIEKAIQKADLGFNPSNDGQIIRIPIPPLTEERRQDLVRKVKKTSEEYKVSVRNIRRDAIEELRKKEKGKEISEDELRRGQTEIQKTTDNYIVQVDSLLTGKEKEILED</sequence>
<evidence type="ECO:0000256" key="4">
    <source>
        <dbReference type="ARBA" id="ARBA00022917"/>
    </source>
</evidence>
<reference evidence="7" key="1">
    <citation type="submission" date="2021-05" db="EMBL/GenBank/DDBJ databases">
        <title>Energy efficiency and biological interactions define the core microbiome of deep oligotrophic groundwater.</title>
        <authorList>
            <person name="Mehrshad M."/>
            <person name="Lopez-Fernandez M."/>
            <person name="Bell E."/>
            <person name="Bernier-Latmani R."/>
            <person name="Bertilsson S."/>
            <person name="Dopson M."/>
        </authorList>
    </citation>
    <scope>NUCLEOTIDE SEQUENCE</scope>
    <source>
        <strain evidence="7">Modern_marine.mb.64</strain>
    </source>
</reference>
<evidence type="ECO:0000256" key="3">
    <source>
        <dbReference type="ARBA" id="ARBA00022490"/>
    </source>
</evidence>
<dbReference type="PANTHER" id="PTHR20982:SF3">
    <property type="entry name" value="MITOCHONDRIAL RIBOSOME RECYCLING FACTOR PSEUDO 1"/>
    <property type="match status" value="1"/>
</dbReference>
<organism evidence="7 8">
    <name type="scientific">Eiseniibacteriota bacterium</name>
    <dbReference type="NCBI Taxonomy" id="2212470"/>
    <lineage>
        <taxon>Bacteria</taxon>
        <taxon>Candidatus Eiseniibacteriota</taxon>
    </lineage>
</organism>
<proteinExistence type="inferred from homology"/>
<dbReference type="PANTHER" id="PTHR20982">
    <property type="entry name" value="RIBOSOME RECYCLING FACTOR"/>
    <property type="match status" value="1"/>
</dbReference>
<evidence type="ECO:0000256" key="1">
    <source>
        <dbReference type="ARBA" id="ARBA00004496"/>
    </source>
</evidence>
<dbReference type="HAMAP" id="MF_00040">
    <property type="entry name" value="RRF"/>
    <property type="match status" value="1"/>
</dbReference>
<dbReference type="FunFam" id="3.30.1360.40:FF:000001">
    <property type="entry name" value="Ribosome-recycling factor"/>
    <property type="match status" value="1"/>
</dbReference>
<dbReference type="InterPro" id="IPR036191">
    <property type="entry name" value="RRF_sf"/>
</dbReference>
<dbReference type="AlphaFoldDB" id="A0A948W5Y7"/>
<feature type="domain" description="Ribosome recycling factor" evidence="6">
    <location>
        <begin position="19"/>
        <end position="182"/>
    </location>
</feature>
<dbReference type="GO" id="GO:0006415">
    <property type="term" value="P:translational termination"/>
    <property type="evidence" value="ECO:0007669"/>
    <property type="project" value="UniProtKB-UniRule"/>
</dbReference>